<dbReference type="GeneID" id="113691278"/>
<evidence type="ECO:0000256" key="2">
    <source>
        <dbReference type="ARBA" id="ARBA00022472"/>
    </source>
</evidence>
<keyword evidence="2" id="KW-0805">Transcription regulation</keyword>
<name>A0A6P6SG84_COFAR</name>
<keyword evidence="4" id="KW-1185">Reference proteome</keyword>
<reference evidence="4" key="1">
    <citation type="journal article" date="2025" name="Foods">
        <title>Unveiling the Microbial Signatures of Arabica Coffee Cherries: Insights into Ripeness Specific Diversity, Functional Traits, and Implications for Quality and Safety.</title>
        <authorList>
            <consortium name="RefSeq"/>
            <person name="Tenea G.N."/>
            <person name="Cifuentes V."/>
            <person name="Reyes P."/>
            <person name="Cevallos-Vallejos M."/>
        </authorList>
    </citation>
    <scope>NUCLEOTIDE SEQUENCE [LARGE SCALE GENOMIC DNA]</scope>
</reference>
<dbReference type="Pfam" id="PF02536">
    <property type="entry name" value="mTERF"/>
    <property type="match status" value="1"/>
</dbReference>
<organism evidence="4 5">
    <name type="scientific">Coffea arabica</name>
    <name type="common">Arabian coffee</name>
    <dbReference type="NCBI Taxonomy" id="13443"/>
    <lineage>
        <taxon>Eukaryota</taxon>
        <taxon>Viridiplantae</taxon>
        <taxon>Streptophyta</taxon>
        <taxon>Embryophyta</taxon>
        <taxon>Tracheophyta</taxon>
        <taxon>Spermatophyta</taxon>
        <taxon>Magnoliopsida</taxon>
        <taxon>eudicotyledons</taxon>
        <taxon>Gunneridae</taxon>
        <taxon>Pentapetalae</taxon>
        <taxon>asterids</taxon>
        <taxon>lamiids</taxon>
        <taxon>Gentianales</taxon>
        <taxon>Rubiaceae</taxon>
        <taxon>Ixoroideae</taxon>
        <taxon>Gardenieae complex</taxon>
        <taxon>Bertiereae - Coffeeae clade</taxon>
        <taxon>Coffeeae</taxon>
        <taxon>Coffea</taxon>
    </lineage>
</organism>
<reference evidence="5" key="2">
    <citation type="submission" date="2025-08" db="UniProtKB">
        <authorList>
            <consortium name="RefSeq"/>
        </authorList>
    </citation>
    <scope>IDENTIFICATION</scope>
    <source>
        <tissue evidence="5">Leaves</tissue>
    </source>
</reference>
<evidence type="ECO:0000256" key="1">
    <source>
        <dbReference type="ARBA" id="ARBA00007692"/>
    </source>
</evidence>
<protein>
    <submittedName>
        <fullName evidence="5">Transcription termination factor MTEF1, chloroplastic</fullName>
    </submittedName>
</protein>
<proteinExistence type="inferred from homology"/>
<dbReference type="RefSeq" id="XP_027065165.1">
    <property type="nucleotide sequence ID" value="XM_027209364.2"/>
</dbReference>
<dbReference type="Gene3D" id="1.25.70.10">
    <property type="entry name" value="Transcription termination factor 3, mitochondrial"/>
    <property type="match status" value="1"/>
</dbReference>
<evidence type="ECO:0000313" key="5">
    <source>
        <dbReference type="RefSeq" id="XP_027065165.1"/>
    </source>
</evidence>
<accession>A0A6P6SG84</accession>
<dbReference type="InterPro" id="IPR003690">
    <property type="entry name" value="MTERF"/>
</dbReference>
<dbReference type="GO" id="GO:0003676">
    <property type="term" value="F:nucleic acid binding"/>
    <property type="evidence" value="ECO:0007669"/>
    <property type="project" value="InterPro"/>
</dbReference>
<dbReference type="Proteomes" id="UP001652660">
    <property type="component" value="Chromosome 6e"/>
</dbReference>
<comment type="similarity">
    <text evidence="1">Belongs to the mTERF family.</text>
</comment>
<evidence type="ECO:0000256" key="3">
    <source>
        <dbReference type="ARBA" id="ARBA00022946"/>
    </source>
</evidence>
<keyword evidence="3" id="KW-0809">Transit peptide</keyword>
<keyword evidence="2" id="KW-0806">Transcription termination</keyword>
<dbReference type="InterPro" id="IPR038538">
    <property type="entry name" value="MTERF_sf"/>
</dbReference>
<dbReference type="PANTHER" id="PTHR13068:SF36">
    <property type="entry name" value="TRANSCRIPTION TERMINATION FACTOR MTEF1, CHLOROPLASTIC"/>
    <property type="match status" value="1"/>
</dbReference>
<dbReference type="OrthoDB" id="637682at2759"/>
<dbReference type="GO" id="GO:0006353">
    <property type="term" value="P:DNA-templated transcription termination"/>
    <property type="evidence" value="ECO:0007669"/>
    <property type="project" value="UniProtKB-KW"/>
</dbReference>
<keyword evidence="2" id="KW-0804">Transcription</keyword>
<gene>
    <name evidence="5" type="primary">LOC113691278</name>
</gene>
<dbReference type="PANTHER" id="PTHR13068">
    <property type="entry name" value="CGI-12 PROTEIN-RELATED"/>
    <property type="match status" value="1"/>
</dbReference>
<dbReference type="SMART" id="SM00733">
    <property type="entry name" value="Mterf"/>
    <property type="match status" value="5"/>
</dbReference>
<evidence type="ECO:0000313" key="4">
    <source>
        <dbReference type="Proteomes" id="UP001652660"/>
    </source>
</evidence>
<dbReference type="AlphaFoldDB" id="A0A6P6SG84"/>
<sequence>MSFRFTRLSSHWQVQFSSVMILRLPLLLPQPLSPRYSSSSTTCLSPTSTSKPLISQNVLNSHHSPTIITAGDSGLKFRDKILYLQSLKINPTKALQKNPDLRSALLSSLQSIEHCLSSMGIERSALGRILDMFPQLLTADPSNQIYPVFEFLLNNVEIPFSDIRKCIIRCPRLLVSGVENQLKPAFEFLMKLGFVGANRITCRTTVLLVSNVDHTLTPKIDFLMGLGFEYNEVAKMVIRSPVLLTFSIENNFRPKLEYFLEEMNGDLEELKRFPQYFSFNLEGKIKKRHRMLMQHRLSMPLSRMLKVSDGEFNARLIDMRLQLVEERQL</sequence>